<evidence type="ECO:0000313" key="2">
    <source>
        <dbReference type="Proteomes" id="UP000288429"/>
    </source>
</evidence>
<gene>
    <name evidence="1" type="ORF">CDV31_016817</name>
</gene>
<name>A0A428S1I4_9HYPO</name>
<reference evidence="1 2" key="1">
    <citation type="submission" date="2017-06" db="EMBL/GenBank/DDBJ databases">
        <title>Cmopartive genomic analysis of Ambrosia Fusariam Clade fungi.</title>
        <authorList>
            <person name="Stajich J.E."/>
            <person name="Carrillo J."/>
            <person name="Kijimoto T."/>
            <person name="Eskalen A."/>
            <person name="O'Donnell K."/>
            <person name="Kasson M."/>
        </authorList>
    </citation>
    <scope>NUCLEOTIDE SEQUENCE [LARGE SCALE GENOMIC DNA]</scope>
    <source>
        <strain evidence="1 2">NRRL 20438</strain>
    </source>
</reference>
<organism evidence="1 2">
    <name type="scientific">Fusarium ambrosium</name>
    <dbReference type="NCBI Taxonomy" id="131363"/>
    <lineage>
        <taxon>Eukaryota</taxon>
        <taxon>Fungi</taxon>
        <taxon>Dikarya</taxon>
        <taxon>Ascomycota</taxon>
        <taxon>Pezizomycotina</taxon>
        <taxon>Sordariomycetes</taxon>
        <taxon>Hypocreomycetidae</taxon>
        <taxon>Hypocreales</taxon>
        <taxon>Nectriaceae</taxon>
        <taxon>Fusarium</taxon>
        <taxon>Fusarium solani species complex</taxon>
    </lineage>
</organism>
<protein>
    <submittedName>
        <fullName evidence="1">Uncharacterized protein</fullName>
    </submittedName>
</protein>
<keyword evidence="2" id="KW-1185">Reference proteome</keyword>
<dbReference type="AlphaFoldDB" id="A0A428S1I4"/>
<evidence type="ECO:0000313" key="1">
    <source>
        <dbReference type="EMBL" id="RSL83605.1"/>
    </source>
</evidence>
<dbReference type="EMBL" id="NIZV01000645">
    <property type="protein sequence ID" value="RSL83605.1"/>
    <property type="molecule type" value="Genomic_DNA"/>
</dbReference>
<comment type="caution">
    <text evidence="1">The sequence shown here is derived from an EMBL/GenBank/DDBJ whole genome shotgun (WGS) entry which is preliminary data.</text>
</comment>
<proteinExistence type="predicted"/>
<dbReference type="Proteomes" id="UP000288429">
    <property type="component" value="Unassembled WGS sequence"/>
</dbReference>
<accession>A0A428S1I4</accession>
<sequence>MGEGKLGAPVGSISAGISDGWGVKFDFSISWRPGCEGDDQEKRLPLGPEGPSCVSVFEQIWEACQDSIGIEGTAQARCLVYEVKATKE</sequence>